<dbReference type="PROSITE" id="PS00839">
    <property type="entry name" value="SUMT_1"/>
    <property type="match status" value="1"/>
</dbReference>
<keyword evidence="3" id="KW-0169">Cobalamin biosynthesis</keyword>
<evidence type="ECO:0000256" key="7">
    <source>
        <dbReference type="RuleBase" id="RU003960"/>
    </source>
</evidence>
<dbReference type="InterPro" id="IPR014776">
    <property type="entry name" value="4pyrrole_Mease_sub2"/>
</dbReference>
<accession>A0A7I9VC53</accession>
<dbReference type="Gene3D" id="3.30.950.10">
    <property type="entry name" value="Methyltransferase, Cobalt-precorrin-4 Transmethylase, Domain 2"/>
    <property type="match status" value="2"/>
</dbReference>
<dbReference type="AlphaFoldDB" id="A0A7I9VC53"/>
<dbReference type="InterPro" id="IPR035996">
    <property type="entry name" value="4pyrrol_Methylase_sf"/>
</dbReference>
<dbReference type="Proteomes" id="UP000444960">
    <property type="component" value="Unassembled WGS sequence"/>
</dbReference>
<dbReference type="CDD" id="cd11646">
    <property type="entry name" value="Precorrin_3B_C17_MT"/>
    <property type="match status" value="1"/>
</dbReference>
<comment type="pathway">
    <text evidence="1">Cofactor biosynthesis; adenosylcobalamin biosynthesis.</text>
</comment>
<organism evidence="9 10">
    <name type="scientific">Gordonia spumicola</name>
    <dbReference type="NCBI Taxonomy" id="589161"/>
    <lineage>
        <taxon>Bacteria</taxon>
        <taxon>Bacillati</taxon>
        <taxon>Actinomycetota</taxon>
        <taxon>Actinomycetes</taxon>
        <taxon>Mycobacteriales</taxon>
        <taxon>Gordoniaceae</taxon>
        <taxon>Gordonia</taxon>
    </lineage>
</organism>
<dbReference type="InterPro" id="IPR003043">
    <property type="entry name" value="Uropor_MeTrfase_CS"/>
</dbReference>
<dbReference type="GO" id="GO:0030788">
    <property type="term" value="F:precorrin-2 C20-methyltransferase activity"/>
    <property type="evidence" value="ECO:0007669"/>
    <property type="project" value="InterPro"/>
</dbReference>
<dbReference type="OrthoDB" id="9804789at2"/>
<feature type="domain" description="Tetrapyrrole methylase" evidence="8">
    <location>
        <begin position="4"/>
        <end position="217"/>
    </location>
</feature>
<protein>
    <submittedName>
        <fullName evidence="9">Putative cobalamin biosynthesis protein CobI</fullName>
    </submittedName>
</protein>
<dbReference type="InterPro" id="IPR012382">
    <property type="entry name" value="CobI/CbiL"/>
</dbReference>
<dbReference type="Gene3D" id="3.40.1010.10">
    <property type="entry name" value="Cobalt-precorrin-4 Transmethylase, Domain 1"/>
    <property type="match status" value="2"/>
</dbReference>
<evidence type="ECO:0000256" key="3">
    <source>
        <dbReference type="ARBA" id="ARBA00022573"/>
    </source>
</evidence>
<evidence type="ECO:0000259" key="8">
    <source>
        <dbReference type="Pfam" id="PF00590"/>
    </source>
</evidence>
<dbReference type="InterPro" id="IPR051810">
    <property type="entry name" value="Precorrin_MeTrfase"/>
</dbReference>
<evidence type="ECO:0000313" key="10">
    <source>
        <dbReference type="Proteomes" id="UP000444960"/>
    </source>
</evidence>
<keyword evidence="5 7" id="KW-0808">Transferase</keyword>
<dbReference type="Pfam" id="PF00590">
    <property type="entry name" value="TP_methylase"/>
    <property type="match status" value="2"/>
</dbReference>
<evidence type="ECO:0000256" key="1">
    <source>
        <dbReference type="ARBA" id="ARBA00004953"/>
    </source>
</evidence>
<dbReference type="UniPathway" id="UPA00148"/>
<feature type="domain" description="Tetrapyrrole methylase" evidence="8">
    <location>
        <begin position="253"/>
        <end position="459"/>
    </location>
</feature>
<dbReference type="CDD" id="cd11645">
    <property type="entry name" value="Precorrin_2_C20_MT"/>
    <property type="match status" value="1"/>
</dbReference>
<dbReference type="NCBIfam" id="TIGR01467">
    <property type="entry name" value="cobI_cbiL"/>
    <property type="match status" value="1"/>
</dbReference>
<dbReference type="PANTHER" id="PTHR47036:SF1">
    <property type="entry name" value="COBALT-FACTOR III C(17)-METHYLTRANSFERASE-RELATED"/>
    <property type="match status" value="1"/>
</dbReference>
<dbReference type="GO" id="GO:0009236">
    <property type="term" value="P:cobalamin biosynthetic process"/>
    <property type="evidence" value="ECO:0007669"/>
    <property type="project" value="UniProtKB-UniPathway"/>
</dbReference>
<keyword evidence="6" id="KW-0949">S-adenosyl-L-methionine</keyword>
<dbReference type="InterPro" id="IPR006364">
    <property type="entry name" value="CobI/CbiL/CobIJ_dom"/>
</dbReference>
<dbReference type="NCBIfam" id="NF004647">
    <property type="entry name" value="PRK05990.1"/>
    <property type="match status" value="1"/>
</dbReference>
<name>A0A7I9VC53_9ACTN</name>
<comment type="similarity">
    <text evidence="2 7">Belongs to the precorrin methyltransferase family.</text>
</comment>
<evidence type="ECO:0000256" key="2">
    <source>
        <dbReference type="ARBA" id="ARBA00005879"/>
    </source>
</evidence>
<evidence type="ECO:0000256" key="6">
    <source>
        <dbReference type="ARBA" id="ARBA00022691"/>
    </source>
</evidence>
<dbReference type="PROSITE" id="PS00840">
    <property type="entry name" value="SUMT_2"/>
    <property type="match status" value="1"/>
</dbReference>
<dbReference type="NCBIfam" id="TIGR01466">
    <property type="entry name" value="cobJ_cbiH"/>
    <property type="match status" value="1"/>
</dbReference>
<reference evidence="10" key="1">
    <citation type="submission" date="2019-06" db="EMBL/GenBank/DDBJ databases">
        <title>Gordonia isolated from sludge of a wastewater treatment plant.</title>
        <authorList>
            <person name="Tamura T."/>
            <person name="Aoyama K."/>
            <person name="Kang Y."/>
            <person name="Saito S."/>
            <person name="Akiyama N."/>
            <person name="Yazawa K."/>
            <person name="Gonoi T."/>
            <person name="Mikami Y."/>
        </authorList>
    </citation>
    <scope>NUCLEOTIDE SEQUENCE [LARGE SCALE GENOMIC DNA]</scope>
    <source>
        <strain evidence="10">NBRC 107696</strain>
    </source>
</reference>
<dbReference type="SUPFAM" id="SSF53790">
    <property type="entry name" value="Tetrapyrrole methylase"/>
    <property type="match status" value="2"/>
</dbReference>
<keyword evidence="4 7" id="KW-0489">Methyltransferase</keyword>
<evidence type="ECO:0000256" key="5">
    <source>
        <dbReference type="ARBA" id="ARBA00022679"/>
    </source>
</evidence>
<dbReference type="InterPro" id="IPR006363">
    <property type="entry name" value="Cbl_synth_CobJ/CibH_dom"/>
</dbReference>
<dbReference type="RefSeq" id="WP_161896507.1">
    <property type="nucleotide sequence ID" value="NZ_BJOV01000005.1"/>
</dbReference>
<dbReference type="GO" id="GO:0032259">
    <property type="term" value="P:methylation"/>
    <property type="evidence" value="ECO:0007669"/>
    <property type="project" value="UniProtKB-KW"/>
</dbReference>
<sequence>MSGKLWGVGLGPGDSELVTVKAARVIGDADVIAFHCARHGNSIALSVAQPYLREGQIHERLMYPLTVETTDHPGGYAGAMADFYTESAARLAEHLDAGRTVVVLAEGDPLFFSSYMHMHKRLVDRFDAEIVPGVTSVSAASAAVGIPLVEGEETLTVLPGTAEPGELVAHMRSGEALAVMKLGRTFTKVRDALAASGRLDEAWYVERASTDRQRVERVVDVDPETVPYFSLIVVPGRRNNPYAGRQDAPVGEVVVVGLGPGPVDQTTPQVAAEIAAATDLVGYTTYLRRVTPRPGQRVHASDNRVEAQRAEFALDLASRGARVVVVSSGDPGVFAMASAVIEVAAEPRWHGVPVRVTPGVSAAHAVAAAAGAPLGHDFAVISLSNILKPGAVIEGRLRHAIAADLAIAIYNPASSKRTEQVLRLKELLTELVPADRVVIAGRDVGGPGERITVTTAADFDPSTVDMRTLLVIGSSTTTAVSRTGGDLVFTPRHYG</sequence>
<keyword evidence="10" id="KW-1185">Reference proteome</keyword>
<evidence type="ECO:0000256" key="4">
    <source>
        <dbReference type="ARBA" id="ARBA00022603"/>
    </source>
</evidence>
<evidence type="ECO:0000313" key="9">
    <source>
        <dbReference type="EMBL" id="GEE02877.1"/>
    </source>
</evidence>
<gene>
    <name evidence="9" type="ORF">nbrc107696_33230</name>
</gene>
<proteinExistence type="inferred from homology"/>
<dbReference type="InterPro" id="IPR014777">
    <property type="entry name" value="4pyrrole_Mease_sub1"/>
</dbReference>
<dbReference type="PANTHER" id="PTHR47036">
    <property type="entry name" value="COBALT-FACTOR III C(17)-METHYLTRANSFERASE-RELATED"/>
    <property type="match status" value="1"/>
</dbReference>
<dbReference type="EMBL" id="BJOV01000005">
    <property type="protein sequence ID" value="GEE02877.1"/>
    <property type="molecule type" value="Genomic_DNA"/>
</dbReference>
<comment type="caution">
    <text evidence="9">The sequence shown here is derived from an EMBL/GenBank/DDBJ whole genome shotgun (WGS) entry which is preliminary data.</text>
</comment>
<dbReference type="InterPro" id="IPR000878">
    <property type="entry name" value="4pyrrol_Mease"/>
</dbReference>